<dbReference type="Proteomes" id="UP001516400">
    <property type="component" value="Unassembled WGS sequence"/>
</dbReference>
<accession>A0ABD2N827</accession>
<evidence type="ECO:0000313" key="1">
    <source>
        <dbReference type="EMBL" id="KAL3274750.1"/>
    </source>
</evidence>
<evidence type="ECO:0000313" key="2">
    <source>
        <dbReference type="Proteomes" id="UP001516400"/>
    </source>
</evidence>
<name>A0ABD2N827_9CUCU</name>
<proteinExistence type="predicted"/>
<dbReference type="AlphaFoldDB" id="A0ABD2N827"/>
<organism evidence="1 2">
    <name type="scientific">Cryptolaemus montrouzieri</name>
    <dbReference type="NCBI Taxonomy" id="559131"/>
    <lineage>
        <taxon>Eukaryota</taxon>
        <taxon>Metazoa</taxon>
        <taxon>Ecdysozoa</taxon>
        <taxon>Arthropoda</taxon>
        <taxon>Hexapoda</taxon>
        <taxon>Insecta</taxon>
        <taxon>Pterygota</taxon>
        <taxon>Neoptera</taxon>
        <taxon>Endopterygota</taxon>
        <taxon>Coleoptera</taxon>
        <taxon>Polyphaga</taxon>
        <taxon>Cucujiformia</taxon>
        <taxon>Coccinelloidea</taxon>
        <taxon>Coccinellidae</taxon>
        <taxon>Scymninae</taxon>
        <taxon>Scymnini</taxon>
        <taxon>Cryptolaemus</taxon>
    </lineage>
</organism>
<protein>
    <submittedName>
        <fullName evidence="1">Uncharacterized protein</fullName>
    </submittedName>
</protein>
<sequence>MQVNENDIQEFPILDMEYSRRFTLGIYQLGLAPSYLLDKLDHDGTEVFEFDSNREVPDHLRIRVYSRFRNVTKYQLWMSFVPNRKDNMDEESPISGHYCTCKFGAFVLWYLGYAMLQQKIKYPYQAMLNYIQYEGNRLNQHDTELIVDFDD</sequence>
<comment type="caution">
    <text evidence="1">The sequence shown here is derived from an EMBL/GenBank/DDBJ whole genome shotgun (WGS) entry which is preliminary data.</text>
</comment>
<keyword evidence="2" id="KW-1185">Reference proteome</keyword>
<dbReference type="EMBL" id="JABFTP020000083">
    <property type="protein sequence ID" value="KAL3274750.1"/>
    <property type="molecule type" value="Genomic_DNA"/>
</dbReference>
<reference evidence="1 2" key="1">
    <citation type="journal article" date="2021" name="BMC Biol.">
        <title>Horizontally acquired antibacterial genes associated with adaptive radiation of ladybird beetles.</title>
        <authorList>
            <person name="Li H.S."/>
            <person name="Tang X.F."/>
            <person name="Huang Y.H."/>
            <person name="Xu Z.Y."/>
            <person name="Chen M.L."/>
            <person name="Du X.Y."/>
            <person name="Qiu B.Y."/>
            <person name="Chen P.T."/>
            <person name="Zhang W."/>
            <person name="Slipinski A."/>
            <person name="Escalona H.E."/>
            <person name="Waterhouse R.M."/>
            <person name="Zwick A."/>
            <person name="Pang H."/>
        </authorList>
    </citation>
    <scope>NUCLEOTIDE SEQUENCE [LARGE SCALE GENOMIC DNA]</scope>
    <source>
        <strain evidence="1">SYSU2018</strain>
    </source>
</reference>
<gene>
    <name evidence="1" type="ORF">HHI36_019537</name>
</gene>